<organism evidence="1 2">
    <name type="scientific">Aquamicrobium terrae</name>
    <dbReference type="NCBI Taxonomy" id="1324945"/>
    <lineage>
        <taxon>Bacteria</taxon>
        <taxon>Pseudomonadati</taxon>
        <taxon>Pseudomonadota</taxon>
        <taxon>Alphaproteobacteria</taxon>
        <taxon>Hyphomicrobiales</taxon>
        <taxon>Phyllobacteriaceae</taxon>
        <taxon>Aquamicrobium</taxon>
    </lineage>
</organism>
<reference evidence="1 2" key="1">
    <citation type="submission" date="2024-06" db="EMBL/GenBank/DDBJ databases">
        <title>Genomic Encyclopedia of Type Strains, Phase IV (KMG-IV): sequencing the most valuable type-strain genomes for metagenomic binning, comparative biology and taxonomic classification.</title>
        <authorList>
            <person name="Goeker M."/>
        </authorList>
    </citation>
    <scope>NUCLEOTIDE SEQUENCE [LARGE SCALE GENOMIC DNA]</scope>
    <source>
        <strain evidence="1 2">DSM 27865</strain>
    </source>
</reference>
<gene>
    <name evidence="1" type="ORF">ABID37_002113</name>
</gene>
<comment type="caution">
    <text evidence="1">The sequence shown here is derived from an EMBL/GenBank/DDBJ whole genome shotgun (WGS) entry which is preliminary data.</text>
</comment>
<evidence type="ECO:0000313" key="1">
    <source>
        <dbReference type="EMBL" id="MET3791903.1"/>
    </source>
</evidence>
<dbReference type="RefSeq" id="WP_354194408.1">
    <property type="nucleotide sequence ID" value="NZ_JBEPML010000006.1"/>
</dbReference>
<accession>A0ABV2N1Y8</accession>
<protein>
    <submittedName>
        <fullName evidence="1">Uncharacterized protein</fullName>
    </submittedName>
</protein>
<sequence>MKKPVILKEPVRLTVVAPETRKQREMTPADACTVTGAAAARLESRLAVPAIGKPGPTIRPGKATASLPLLMLIGHSESCATLRRAGAIASCDCRIKPMEDPAVAVGLAVHFARISLSQRVALPDVIIELLARRVEEGDAACMMVAEWLETAGLVNLKQVFRSDKKRRNR</sequence>
<name>A0ABV2N1Y8_9HYPH</name>
<proteinExistence type="predicted"/>
<dbReference type="EMBL" id="JBEPML010000006">
    <property type="protein sequence ID" value="MET3791903.1"/>
    <property type="molecule type" value="Genomic_DNA"/>
</dbReference>
<evidence type="ECO:0000313" key="2">
    <source>
        <dbReference type="Proteomes" id="UP001549076"/>
    </source>
</evidence>
<dbReference type="Proteomes" id="UP001549076">
    <property type="component" value="Unassembled WGS sequence"/>
</dbReference>
<keyword evidence="2" id="KW-1185">Reference proteome</keyword>